<dbReference type="PANTHER" id="PTHR15706">
    <property type="entry name" value="SH3 MULTIPLE DOMAIN"/>
    <property type="match status" value="1"/>
</dbReference>
<evidence type="ECO:0000256" key="3">
    <source>
        <dbReference type="PROSITE-ProRule" id="PRU00192"/>
    </source>
</evidence>
<proteinExistence type="predicted"/>
<feature type="region of interest" description="Disordered" evidence="4">
    <location>
        <begin position="373"/>
        <end position="410"/>
    </location>
</feature>
<keyword evidence="2" id="KW-0677">Repeat</keyword>
<dbReference type="Pfam" id="PF00787">
    <property type="entry name" value="PX"/>
    <property type="match status" value="1"/>
</dbReference>
<dbReference type="InterPro" id="IPR036871">
    <property type="entry name" value="PX_dom_sf"/>
</dbReference>
<dbReference type="PRINTS" id="PR00452">
    <property type="entry name" value="SH3DOMAIN"/>
</dbReference>
<accession>A0A1X0R135</accession>
<dbReference type="CDD" id="cd11878">
    <property type="entry name" value="SH3_Bem1p_1"/>
    <property type="match status" value="1"/>
</dbReference>
<gene>
    <name evidence="7" type="ORF">BCV72DRAFT_336410</name>
</gene>
<feature type="domain" description="PX" evidence="6">
    <location>
        <begin position="252"/>
        <end position="372"/>
    </location>
</feature>
<dbReference type="GO" id="GO:0005737">
    <property type="term" value="C:cytoplasm"/>
    <property type="evidence" value="ECO:0007669"/>
    <property type="project" value="TreeGrafter"/>
</dbReference>
<evidence type="ECO:0008006" key="8">
    <source>
        <dbReference type="Google" id="ProtNLM"/>
    </source>
</evidence>
<reference evidence="7" key="1">
    <citation type="journal article" date="2016" name="Proc. Natl. Acad. Sci. U.S.A.">
        <title>Lipid metabolic changes in an early divergent fungus govern the establishment of a mutualistic symbiosis with endobacteria.</title>
        <authorList>
            <person name="Lastovetsky O.A."/>
            <person name="Gaspar M.L."/>
            <person name="Mondo S.J."/>
            <person name="LaButti K.M."/>
            <person name="Sandor L."/>
            <person name="Grigoriev I.V."/>
            <person name="Henry S.A."/>
            <person name="Pawlowska T.E."/>
        </authorList>
    </citation>
    <scope>NUCLEOTIDE SEQUENCE [LARGE SCALE GENOMIC DNA]</scope>
    <source>
        <strain evidence="7">ATCC 52814</strain>
    </source>
</reference>
<dbReference type="OrthoDB" id="548867at2759"/>
<dbReference type="Gene3D" id="3.30.1520.10">
    <property type="entry name" value="Phox-like domain"/>
    <property type="match status" value="1"/>
</dbReference>
<dbReference type="InterPro" id="IPR035548">
    <property type="entry name" value="Bem1/Scd2_SH3_1"/>
</dbReference>
<evidence type="ECO:0000256" key="4">
    <source>
        <dbReference type="SAM" id="MobiDB-lite"/>
    </source>
</evidence>
<dbReference type="PROSITE" id="PS50195">
    <property type="entry name" value="PX"/>
    <property type="match status" value="1"/>
</dbReference>
<feature type="domain" description="SH3" evidence="5">
    <location>
        <begin position="123"/>
        <end position="185"/>
    </location>
</feature>
<protein>
    <recommendedName>
        <fullName evidence="8">Phox-like protein</fullName>
    </recommendedName>
</protein>
<dbReference type="EMBL" id="KV921938">
    <property type="protein sequence ID" value="ORE05745.1"/>
    <property type="molecule type" value="Genomic_DNA"/>
</dbReference>
<dbReference type="GO" id="GO:0035091">
    <property type="term" value="F:phosphatidylinositol binding"/>
    <property type="evidence" value="ECO:0007669"/>
    <property type="project" value="InterPro"/>
</dbReference>
<dbReference type="SUPFAM" id="SSF50044">
    <property type="entry name" value="SH3-domain"/>
    <property type="match status" value="2"/>
</dbReference>
<dbReference type="InterPro" id="IPR001683">
    <property type="entry name" value="PX_dom"/>
</dbReference>
<dbReference type="SMART" id="SM00312">
    <property type="entry name" value="PX"/>
    <property type="match status" value="1"/>
</dbReference>
<dbReference type="SUPFAM" id="SSF64268">
    <property type="entry name" value="PX domain"/>
    <property type="match status" value="1"/>
</dbReference>
<dbReference type="InterPro" id="IPR051228">
    <property type="entry name" value="NADPH_Oxidase/PX-Domain"/>
</dbReference>
<sequence length="485" mass="54609">MFLPKEKVKPPRSLRTARLSVVKNKISTPVMQTTLSTPNKAIKALYDYHAQSPNELSFKRGDFFLVTGREGDHYFYEAFNPITNSRGIVPIQYFQVLEKDERAMTDSRSKKGLADHNEAQHKSQPLYGVVLYDFHAQRSDELSAKTGESIIVIAQPNPEWYVAKPIERLGGPGLIPVKYVDIRDASTGRSIATSNHTPQNVDSWKKQGLGHEVSSMPLGKLENQMQQMTITEEDDVYGDYFATSISSSSRHDEGSIVVSAYIDSYILEADQYWFIVFARLKNGKYRVLYRLYEDFYDFQINFLQEFPAEAGKRDQERILPYMPGPLDTVDDEITEKRARDLSTYCADLLKLPKYLSESTWVQDQLFGIHEGDVETDVDPSQGRSTHPNESSTVNTVSDTAVTATSSSSSSTAKPTIKVKIVYKDEIFAIKVPVPSTLEFLQNKVTSRLGFPVQLLYKKDGNQLTDLTTESFEAAVQLGKLTVVAS</sequence>
<organism evidence="7">
    <name type="scientific">Rhizopus microsporus var. microsporus</name>
    <dbReference type="NCBI Taxonomy" id="86635"/>
    <lineage>
        <taxon>Eukaryota</taxon>
        <taxon>Fungi</taxon>
        <taxon>Fungi incertae sedis</taxon>
        <taxon>Mucoromycota</taxon>
        <taxon>Mucoromycotina</taxon>
        <taxon>Mucoromycetes</taxon>
        <taxon>Mucorales</taxon>
        <taxon>Mucorineae</taxon>
        <taxon>Rhizopodaceae</taxon>
        <taxon>Rhizopus</taxon>
    </lineage>
</organism>
<evidence type="ECO:0000256" key="2">
    <source>
        <dbReference type="ARBA" id="ARBA00022737"/>
    </source>
</evidence>
<dbReference type="SUPFAM" id="SSF54277">
    <property type="entry name" value="CAD &amp; PB1 domains"/>
    <property type="match status" value="1"/>
</dbReference>
<evidence type="ECO:0000259" key="6">
    <source>
        <dbReference type="PROSITE" id="PS50195"/>
    </source>
</evidence>
<name>A0A1X0R135_RHIZD</name>
<dbReference type="PANTHER" id="PTHR15706:SF2">
    <property type="entry name" value="SH3 AND PX DOMAIN-CONTAINING PROTEIN 2A"/>
    <property type="match status" value="1"/>
</dbReference>
<dbReference type="GO" id="GO:0043332">
    <property type="term" value="C:mating projection tip"/>
    <property type="evidence" value="ECO:0007669"/>
    <property type="project" value="TreeGrafter"/>
</dbReference>
<evidence type="ECO:0000259" key="5">
    <source>
        <dbReference type="PROSITE" id="PS50002"/>
    </source>
</evidence>
<feature type="domain" description="SH3" evidence="5">
    <location>
        <begin position="37"/>
        <end position="99"/>
    </location>
</feature>
<dbReference type="Gene3D" id="2.30.30.40">
    <property type="entry name" value="SH3 Domains"/>
    <property type="match status" value="2"/>
</dbReference>
<dbReference type="GO" id="GO:0030674">
    <property type="term" value="F:protein-macromolecule adaptor activity"/>
    <property type="evidence" value="ECO:0007669"/>
    <property type="project" value="TreeGrafter"/>
</dbReference>
<evidence type="ECO:0000313" key="7">
    <source>
        <dbReference type="EMBL" id="ORE05745.1"/>
    </source>
</evidence>
<dbReference type="InterPro" id="IPR001452">
    <property type="entry name" value="SH3_domain"/>
</dbReference>
<dbReference type="SMART" id="SM00326">
    <property type="entry name" value="SH3"/>
    <property type="match status" value="2"/>
</dbReference>
<dbReference type="VEuPathDB" id="FungiDB:BCV72DRAFT_336410"/>
<dbReference type="CDD" id="cd06890">
    <property type="entry name" value="PX_Bem1p"/>
    <property type="match status" value="1"/>
</dbReference>
<dbReference type="Pfam" id="PF00018">
    <property type="entry name" value="SH3_1"/>
    <property type="match status" value="2"/>
</dbReference>
<dbReference type="AlphaFoldDB" id="A0A1X0R135"/>
<feature type="compositionally biased region" description="Low complexity" evidence="4">
    <location>
        <begin position="390"/>
        <end position="410"/>
    </location>
</feature>
<dbReference type="InterPro" id="IPR036028">
    <property type="entry name" value="SH3-like_dom_sf"/>
</dbReference>
<dbReference type="Proteomes" id="UP000242414">
    <property type="component" value="Unassembled WGS sequence"/>
</dbReference>
<dbReference type="Gene3D" id="3.10.20.90">
    <property type="entry name" value="Phosphatidylinositol 3-kinase Catalytic Subunit, Chain A, domain 1"/>
    <property type="match status" value="1"/>
</dbReference>
<evidence type="ECO:0000256" key="1">
    <source>
        <dbReference type="ARBA" id="ARBA00022443"/>
    </source>
</evidence>
<dbReference type="GO" id="GO:0000747">
    <property type="term" value="P:conjugation with cellular fusion"/>
    <property type="evidence" value="ECO:0007669"/>
    <property type="project" value="TreeGrafter"/>
</dbReference>
<keyword evidence="1 3" id="KW-0728">SH3 domain</keyword>
<dbReference type="InterPro" id="IPR035550">
    <property type="entry name" value="Bem1/Scd2_PX"/>
</dbReference>
<dbReference type="PROSITE" id="PS50002">
    <property type="entry name" value="SH3"/>
    <property type="match status" value="2"/>
</dbReference>